<organism evidence="5 6">
    <name type="scientific">Mycolicibacterium iranicum</name>
    <name type="common">Mycobacterium iranicum</name>
    <dbReference type="NCBI Taxonomy" id="912594"/>
    <lineage>
        <taxon>Bacteria</taxon>
        <taxon>Bacillati</taxon>
        <taxon>Actinomycetota</taxon>
        <taxon>Actinomycetes</taxon>
        <taxon>Mycobacteriales</taxon>
        <taxon>Mycobacteriaceae</taxon>
        <taxon>Mycolicibacterium</taxon>
    </lineage>
</organism>
<dbReference type="Pfam" id="PF01593">
    <property type="entry name" value="Amino_oxidase"/>
    <property type="match status" value="1"/>
</dbReference>
<comment type="function">
    <text evidence="1">Probable oxidoreductase that may play a role as regulator of mitochondrial function.</text>
</comment>
<evidence type="ECO:0000256" key="2">
    <source>
        <dbReference type="ARBA" id="ARBA00038825"/>
    </source>
</evidence>
<dbReference type="PANTHER" id="PTHR10668">
    <property type="entry name" value="PHYTOENE DEHYDROGENASE"/>
    <property type="match status" value="1"/>
</dbReference>
<evidence type="ECO:0000313" key="6">
    <source>
        <dbReference type="Proteomes" id="UP000078396"/>
    </source>
</evidence>
<evidence type="ECO:0000259" key="4">
    <source>
        <dbReference type="Pfam" id="PF01593"/>
    </source>
</evidence>
<dbReference type="eggNOG" id="COG1233">
    <property type="taxonomic scope" value="Bacteria"/>
</dbReference>
<dbReference type="InterPro" id="IPR002937">
    <property type="entry name" value="Amino_oxidase"/>
</dbReference>
<evidence type="ECO:0000256" key="3">
    <source>
        <dbReference type="ARBA" id="ARBA00040298"/>
    </source>
</evidence>
<evidence type="ECO:0000313" key="5">
    <source>
        <dbReference type="EMBL" id="OAN42199.1"/>
    </source>
</evidence>
<sequence length="520" mass="55635">MTDFDAIVVGAGHNGLTAAALMQQAGLRTLCLDFKLYAGGMASTVELFDGFRFEIAGSVQVPTSAVVSDALGLADLPTVDLDVMSVQLRGIGDDPLIYYTDPMKLLTHLNEVHGAEAVNGMAGLMAWCQAPTRALGRFDAAQPPKTLDEMFACATNEFERQAVSDILFGSVTDVLDRYLPDREKHGALRGMLAFLAVNTTYRGPCTPGSAAALAFGLAVPDENATLIKKFVGGMGAVTEHLLQMLTAAGGELRLRSKVDEILVDDGHVTGVRLEDGSTLTAPIVVSNLAPDLTVNKLIDGGAVPAELRERFSHIDHRGSYLQMHFALDGPPTFAAPYEVLNDPEYQSAIGIFTTPEELQQQWEDSQRGVVPADPAIALQIPSANDPDLAPPGKHAVSAFSLWFPLTEERAGYGEMKAEMGQRVIDKITKLAPDFESLILRHTTFTPKHMGTMFGAPGGDYCHGLIHPEQMGRNRPGPKGYVDQPIPIDGLYLASAGCHGGPGITFIPGYNAARQALVDRG</sequence>
<protein>
    <recommendedName>
        <fullName evidence="3">Pyridine nucleotide-disulfide oxidoreductase domain-containing protein 2</fullName>
    </recommendedName>
</protein>
<dbReference type="GO" id="GO:0005829">
    <property type="term" value="C:cytosol"/>
    <property type="evidence" value="ECO:0007669"/>
    <property type="project" value="TreeGrafter"/>
</dbReference>
<dbReference type="GO" id="GO:0016491">
    <property type="term" value="F:oxidoreductase activity"/>
    <property type="evidence" value="ECO:0007669"/>
    <property type="project" value="InterPro"/>
</dbReference>
<dbReference type="AlphaFoldDB" id="A0A178M2C7"/>
<dbReference type="Proteomes" id="UP000078396">
    <property type="component" value="Unassembled WGS sequence"/>
</dbReference>
<proteinExistence type="predicted"/>
<dbReference type="OrthoDB" id="9774675at2"/>
<dbReference type="Gene3D" id="3.50.50.60">
    <property type="entry name" value="FAD/NAD(P)-binding domain"/>
    <property type="match status" value="2"/>
</dbReference>
<evidence type="ECO:0000256" key="1">
    <source>
        <dbReference type="ARBA" id="ARBA00037217"/>
    </source>
</evidence>
<dbReference type="STRING" id="912594.AWC12_14405"/>
<dbReference type="PANTHER" id="PTHR10668:SF103">
    <property type="entry name" value="PYRIDINE NUCLEOTIDE-DISULFIDE OXIDOREDUCTASE DOMAIN-CONTAINING PROTEIN 2"/>
    <property type="match status" value="1"/>
</dbReference>
<gene>
    <name evidence="5" type="ORF">A4X20_00300</name>
</gene>
<comment type="caution">
    <text evidence="5">The sequence shown here is derived from an EMBL/GenBank/DDBJ whole genome shotgun (WGS) entry which is preliminary data.</text>
</comment>
<dbReference type="InterPro" id="IPR036188">
    <property type="entry name" value="FAD/NAD-bd_sf"/>
</dbReference>
<accession>A0A178M2C7</accession>
<dbReference type="EMBL" id="LWCS01000001">
    <property type="protein sequence ID" value="OAN42199.1"/>
    <property type="molecule type" value="Genomic_DNA"/>
</dbReference>
<dbReference type="SUPFAM" id="SSF51905">
    <property type="entry name" value="FAD/NAD(P)-binding domain"/>
    <property type="match status" value="1"/>
</dbReference>
<dbReference type="RefSeq" id="WP_064279544.1">
    <property type="nucleotide sequence ID" value="NZ_LWCS01000001.1"/>
</dbReference>
<comment type="subunit">
    <text evidence="2">Interacts with COX5B; this interaction may contribute to localize PYROXD2 to the inner face of the inner mitochondrial membrane.</text>
</comment>
<name>A0A178M2C7_MYCIR</name>
<feature type="domain" description="Amine oxidase" evidence="4">
    <location>
        <begin position="15"/>
        <end position="502"/>
    </location>
</feature>
<reference evidence="5 6" key="1">
    <citation type="submission" date="2016-04" db="EMBL/GenBank/DDBJ databases">
        <title>Draft Genome Sequences of Staphylococcus capitis Strain H36, S. capitis Strain H65, S. cohnii Strain H62, S. hominis Strain H69, Mycobacterium iranicum Strain H39, Plantibacter sp. Strain H53, Pseudomonas oryzihabitans Strain H72, and Microbacterium sp. Strain H83, isolated from residential settings.</title>
        <authorList>
            <person name="Lymperopoulou D."/>
            <person name="Adams R.I."/>
            <person name="Lindow S."/>
            <person name="Coil D.A."/>
            <person name="Jospin G."/>
            <person name="Eisen J.A."/>
        </authorList>
    </citation>
    <scope>NUCLEOTIDE SEQUENCE [LARGE SCALE GENOMIC DNA]</scope>
    <source>
        <strain evidence="5 6">H39</strain>
    </source>
</reference>